<reference evidence="1" key="1">
    <citation type="journal article" date="2015" name="Nature">
        <title>Complex archaea that bridge the gap between prokaryotes and eukaryotes.</title>
        <authorList>
            <person name="Spang A."/>
            <person name="Saw J.H."/>
            <person name="Jorgensen S.L."/>
            <person name="Zaremba-Niedzwiedzka K."/>
            <person name="Martijn J."/>
            <person name="Lind A.E."/>
            <person name="van Eijk R."/>
            <person name="Schleper C."/>
            <person name="Guy L."/>
            <person name="Ettema T.J."/>
        </authorList>
    </citation>
    <scope>NUCLEOTIDE SEQUENCE</scope>
</reference>
<protein>
    <submittedName>
        <fullName evidence="1">Uncharacterized protein</fullName>
    </submittedName>
</protein>
<evidence type="ECO:0000313" key="1">
    <source>
        <dbReference type="EMBL" id="KKN66063.1"/>
    </source>
</evidence>
<accession>A0A0F9VJP5</accession>
<organism evidence="1">
    <name type="scientific">marine sediment metagenome</name>
    <dbReference type="NCBI Taxonomy" id="412755"/>
    <lineage>
        <taxon>unclassified sequences</taxon>
        <taxon>metagenomes</taxon>
        <taxon>ecological metagenomes</taxon>
    </lineage>
</organism>
<name>A0A0F9VJP5_9ZZZZ</name>
<gene>
    <name evidence="1" type="ORF">LCGC14_0475410</name>
</gene>
<dbReference type="EMBL" id="LAZR01000511">
    <property type="protein sequence ID" value="KKN66063.1"/>
    <property type="molecule type" value="Genomic_DNA"/>
</dbReference>
<sequence length="68" mass="7856">MQNIQQKLKNLTDNPKSLLRPGWTSEKCSGNFKSYNHQHGFSFRWDFFVRSQGLDGIARTNAGKPRSK</sequence>
<dbReference type="AlphaFoldDB" id="A0A0F9VJP5"/>
<proteinExistence type="predicted"/>
<comment type="caution">
    <text evidence="1">The sequence shown here is derived from an EMBL/GenBank/DDBJ whole genome shotgun (WGS) entry which is preliminary data.</text>
</comment>